<dbReference type="AlphaFoldDB" id="A0A7S1X3D8"/>
<proteinExistence type="predicted"/>
<evidence type="ECO:0000313" key="1">
    <source>
        <dbReference type="EMBL" id="CAD9207336.1"/>
    </source>
</evidence>
<organism evidence="1">
    <name type="scientific">Tetraselmis chuii</name>
    <dbReference type="NCBI Taxonomy" id="63592"/>
    <lineage>
        <taxon>Eukaryota</taxon>
        <taxon>Viridiplantae</taxon>
        <taxon>Chlorophyta</taxon>
        <taxon>core chlorophytes</taxon>
        <taxon>Chlorodendrophyceae</taxon>
        <taxon>Chlorodendrales</taxon>
        <taxon>Chlorodendraceae</taxon>
        <taxon>Tetraselmis</taxon>
    </lineage>
</organism>
<name>A0A7S1X3D8_9CHLO</name>
<protein>
    <submittedName>
        <fullName evidence="1">Uncharacterized protein</fullName>
    </submittedName>
</protein>
<sequence>MIALLVRIGGLPKLFEIATEADRPEFRALCLDLILDIARAVDMRVKTACLDPPVLLQSLVYTVCGDDASCAETVQCSMIITALMEVDSHRIIDNVFAEDGVMKSIIMRWRACTGPARVWIGRVLASILLEEKGRVLLLKSLKGEDDAEVAAFLRLHINHQFAPENEKGQHNGL</sequence>
<accession>A0A7S1X3D8</accession>
<gene>
    <name evidence="1" type="ORF">TCHU04912_LOCUS9572</name>
</gene>
<reference evidence="1" key="1">
    <citation type="submission" date="2021-01" db="EMBL/GenBank/DDBJ databases">
        <authorList>
            <person name="Corre E."/>
            <person name="Pelletier E."/>
            <person name="Niang G."/>
            <person name="Scheremetjew M."/>
            <person name="Finn R."/>
            <person name="Kale V."/>
            <person name="Holt S."/>
            <person name="Cochrane G."/>
            <person name="Meng A."/>
            <person name="Brown T."/>
            <person name="Cohen L."/>
        </authorList>
    </citation>
    <scope>NUCLEOTIDE SEQUENCE</scope>
    <source>
        <strain evidence="1">PLY429</strain>
    </source>
</reference>
<dbReference type="EMBL" id="HBGG01018578">
    <property type="protein sequence ID" value="CAD9207336.1"/>
    <property type="molecule type" value="Transcribed_RNA"/>
</dbReference>